<evidence type="ECO:0000256" key="3">
    <source>
        <dbReference type="ARBA" id="ARBA00022989"/>
    </source>
</evidence>
<dbReference type="SUPFAM" id="SSF144091">
    <property type="entry name" value="Rhomboid-like"/>
    <property type="match status" value="1"/>
</dbReference>
<evidence type="ECO:0000256" key="1">
    <source>
        <dbReference type="ARBA" id="ARBA00004141"/>
    </source>
</evidence>
<gene>
    <name evidence="7" type="ORF">ACHAW5_001072</name>
</gene>
<feature type="transmembrane region" description="Helical" evidence="5">
    <location>
        <begin position="169"/>
        <end position="192"/>
    </location>
</feature>
<evidence type="ECO:0000256" key="4">
    <source>
        <dbReference type="ARBA" id="ARBA00023136"/>
    </source>
</evidence>
<dbReference type="PANTHER" id="PTHR43066">
    <property type="entry name" value="RHOMBOID-RELATED PROTEIN"/>
    <property type="match status" value="1"/>
</dbReference>
<feature type="transmembrane region" description="Helical" evidence="5">
    <location>
        <begin position="54"/>
        <end position="83"/>
    </location>
</feature>
<evidence type="ECO:0000259" key="6">
    <source>
        <dbReference type="Pfam" id="PF01694"/>
    </source>
</evidence>
<feature type="transmembrane region" description="Helical" evidence="5">
    <location>
        <begin position="12"/>
        <end position="34"/>
    </location>
</feature>
<organism evidence="7 8">
    <name type="scientific">Stephanodiscus triporus</name>
    <dbReference type="NCBI Taxonomy" id="2934178"/>
    <lineage>
        <taxon>Eukaryota</taxon>
        <taxon>Sar</taxon>
        <taxon>Stramenopiles</taxon>
        <taxon>Ochrophyta</taxon>
        <taxon>Bacillariophyta</taxon>
        <taxon>Coscinodiscophyceae</taxon>
        <taxon>Thalassiosirophycidae</taxon>
        <taxon>Stephanodiscales</taxon>
        <taxon>Stephanodiscaceae</taxon>
        <taxon>Stephanodiscus</taxon>
    </lineage>
</organism>
<evidence type="ECO:0000313" key="7">
    <source>
        <dbReference type="EMBL" id="KAL3800604.1"/>
    </source>
</evidence>
<keyword evidence="2 5" id="KW-0812">Transmembrane</keyword>
<dbReference type="GO" id="GO:0016020">
    <property type="term" value="C:membrane"/>
    <property type="evidence" value="ECO:0007669"/>
    <property type="project" value="UniProtKB-SubCell"/>
</dbReference>
<feature type="transmembrane region" description="Helical" evidence="5">
    <location>
        <begin position="95"/>
        <end position="118"/>
    </location>
</feature>
<evidence type="ECO:0000313" key="8">
    <source>
        <dbReference type="Proteomes" id="UP001530315"/>
    </source>
</evidence>
<proteinExistence type="predicted"/>
<dbReference type="AlphaFoldDB" id="A0ABD3QJG5"/>
<comment type="subcellular location">
    <subcellularLocation>
        <location evidence="1">Membrane</location>
        <topology evidence="1">Multi-pass membrane protein</topology>
    </subcellularLocation>
</comment>
<feature type="domain" description="Peptidase S54 rhomboid" evidence="6">
    <location>
        <begin position="54"/>
        <end position="113"/>
    </location>
</feature>
<comment type="caution">
    <text evidence="7">The sequence shown here is derived from an EMBL/GenBank/DDBJ whole genome shotgun (WGS) entry which is preliminary data.</text>
</comment>
<evidence type="ECO:0000256" key="5">
    <source>
        <dbReference type="SAM" id="Phobius"/>
    </source>
</evidence>
<keyword evidence="3 5" id="KW-1133">Transmembrane helix</keyword>
<dbReference type="Pfam" id="PF01694">
    <property type="entry name" value="Rhomboid"/>
    <property type="match status" value="1"/>
</dbReference>
<dbReference type="InterPro" id="IPR022764">
    <property type="entry name" value="Peptidase_S54_rhomboid_dom"/>
</dbReference>
<accession>A0ABD3QJG5</accession>
<reference evidence="7 8" key="1">
    <citation type="submission" date="2024-10" db="EMBL/GenBank/DDBJ databases">
        <title>Updated reference genomes for cyclostephanoid diatoms.</title>
        <authorList>
            <person name="Roberts W.R."/>
            <person name="Alverson A.J."/>
        </authorList>
    </citation>
    <scope>NUCLEOTIDE SEQUENCE [LARGE SCALE GENOMIC DNA]</scope>
    <source>
        <strain evidence="7 8">AJA276-08</strain>
    </source>
</reference>
<dbReference type="EMBL" id="JALLAZ020000212">
    <property type="protein sequence ID" value="KAL3800604.1"/>
    <property type="molecule type" value="Genomic_DNA"/>
</dbReference>
<keyword evidence="4 5" id="KW-0472">Membrane</keyword>
<dbReference type="Gene3D" id="1.20.1540.10">
    <property type="entry name" value="Rhomboid-like"/>
    <property type="match status" value="1"/>
</dbReference>
<dbReference type="PANTHER" id="PTHR43066:SF21">
    <property type="entry name" value="UBIQUITIN-ASSOCIATED DOMAIN-CONTAINING PROTEIN 2"/>
    <property type="match status" value="1"/>
</dbReference>
<name>A0ABD3QJG5_9STRA</name>
<evidence type="ECO:0000256" key="2">
    <source>
        <dbReference type="ARBA" id="ARBA00022692"/>
    </source>
</evidence>
<keyword evidence="8" id="KW-1185">Reference proteome</keyword>
<dbReference type="Proteomes" id="UP001530315">
    <property type="component" value="Unassembled WGS sequence"/>
</dbReference>
<dbReference type="InterPro" id="IPR035952">
    <property type="entry name" value="Rhomboid-like_sf"/>
</dbReference>
<sequence>MSSTQLHNSMAAWFLGAPISKAIAISTSVVYVIAEMNKWHDALILDVTKIFDQAQFYRIFVSNFTFSSLGELVFGSIALFPLMRRFEREMGSRRFAAFLVYTSVLSTIVELVFFNIFFDIERYSGPYPQLGAVLALYHRFTPRLHPQFFGILGCSFSEKSLTYGLCAQVILFGGLSTIVPTFVGFISGILCVNFSENELPELVYTLGQFLGKAIVDEGMTLFVLRIRKILSVQFSLSDVACSTRNNDVAVSAARSRERESTATGR</sequence>
<protein>
    <recommendedName>
        <fullName evidence="6">Peptidase S54 rhomboid domain-containing protein</fullName>
    </recommendedName>
</protein>